<evidence type="ECO:0000256" key="2">
    <source>
        <dbReference type="ARBA" id="ARBA00022448"/>
    </source>
</evidence>
<evidence type="ECO:0000256" key="4">
    <source>
        <dbReference type="ARBA" id="ARBA00023065"/>
    </source>
</evidence>
<accession>A0A0V8J408</accession>
<dbReference type="Pfam" id="PF00213">
    <property type="entry name" value="OSCP"/>
    <property type="match status" value="1"/>
</dbReference>
<keyword evidence="10" id="KW-1185">Reference proteome</keyword>
<dbReference type="NCBIfam" id="NF004403">
    <property type="entry name" value="PRK05758.2-4"/>
    <property type="match status" value="1"/>
</dbReference>
<organism evidence="9 10">
    <name type="scientific">Fictibacillus enclensis</name>
    <dbReference type="NCBI Taxonomy" id="1017270"/>
    <lineage>
        <taxon>Bacteria</taxon>
        <taxon>Bacillati</taxon>
        <taxon>Bacillota</taxon>
        <taxon>Bacilli</taxon>
        <taxon>Bacillales</taxon>
        <taxon>Fictibacillaceae</taxon>
        <taxon>Fictibacillus</taxon>
    </lineage>
</organism>
<evidence type="ECO:0000256" key="1">
    <source>
        <dbReference type="ARBA" id="ARBA00004370"/>
    </source>
</evidence>
<evidence type="ECO:0000256" key="3">
    <source>
        <dbReference type="ARBA" id="ARBA00022781"/>
    </source>
</evidence>
<evidence type="ECO:0000313" key="9">
    <source>
        <dbReference type="EMBL" id="KSU81854.1"/>
    </source>
</evidence>
<comment type="caution">
    <text evidence="9">The sequence shown here is derived from an EMBL/GenBank/DDBJ whole genome shotgun (WGS) entry which is preliminary data.</text>
</comment>
<dbReference type="InterPro" id="IPR020781">
    <property type="entry name" value="ATPase_OSCP/d_CS"/>
</dbReference>
<keyword evidence="2 8" id="KW-0813">Transport</keyword>
<dbReference type="EMBL" id="LNQN01000005">
    <property type="protein sequence ID" value="KSU81854.1"/>
    <property type="molecule type" value="Genomic_DNA"/>
</dbReference>
<dbReference type="PRINTS" id="PR00125">
    <property type="entry name" value="ATPASEDELTA"/>
</dbReference>
<dbReference type="SUPFAM" id="SSF47928">
    <property type="entry name" value="N-terminal domain of the delta subunit of the F1F0-ATP synthase"/>
    <property type="match status" value="1"/>
</dbReference>
<dbReference type="GO" id="GO:0005886">
    <property type="term" value="C:plasma membrane"/>
    <property type="evidence" value="ECO:0007669"/>
    <property type="project" value="UniProtKB-SubCell"/>
</dbReference>
<sequence>MSKDLTVIAKRYASALYEVVGQENLEQSEAEIRVVKDVMESNRDIQKLLNHPKISVEEKKQIVKESLGTDISKPVLNTILLLIDRNRENIIAEMAGQFIELANESRGIAEATVYSVRLLSQDERARLEETFAKRVGKQQLRIENIIDQSLVGGMRIRIGNRIFDGSIRGKLERIERQLATTQG</sequence>
<dbReference type="Proteomes" id="UP000054099">
    <property type="component" value="Unassembled WGS sequence"/>
</dbReference>
<gene>
    <name evidence="8" type="primary">atpH</name>
    <name evidence="9" type="ORF">AS030_16335</name>
</gene>
<dbReference type="HAMAP" id="MF_01416">
    <property type="entry name" value="ATP_synth_delta_bact"/>
    <property type="match status" value="1"/>
</dbReference>
<keyword evidence="7 8" id="KW-0066">ATP synthesis</keyword>
<dbReference type="GO" id="GO:0046933">
    <property type="term" value="F:proton-transporting ATP synthase activity, rotational mechanism"/>
    <property type="evidence" value="ECO:0007669"/>
    <property type="project" value="UniProtKB-UniRule"/>
</dbReference>
<dbReference type="PROSITE" id="PS00389">
    <property type="entry name" value="ATPASE_DELTA"/>
    <property type="match status" value="1"/>
</dbReference>
<dbReference type="GO" id="GO:0045259">
    <property type="term" value="C:proton-transporting ATP synthase complex"/>
    <property type="evidence" value="ECO:0007669"/>
    <property type="project" value="UniProtKB-KW"/>
</dbReference>
<dbReference type="InterPro" id="IPR026015">
    <property type="entry name" value="ATP_synth_OSCP/delta_N_sf"/>
</dbReference>
<evidence type="ECO:0000313" key="10">
    <source>
        <dbReference type="Proteomes" id="UP000054099"/>
    </source>
</evidence>
<keyword evidence="6 8" id="KW-0139">CF(1)</keyword>
<proteinExistence type="inferred from homology"/>
<keyword evidence="3 8" id="KW-0375">Hydrogen ion transport</keyword>
<dbReference type="OrthoDB" id="9802471at2"/>
<comment type="similarity">
    <text evidence="8">Belongs to the ATPase delta chain family.</text>
</comment>
<dbReference type="RefSeq" id="WP_061973521.1">
    <property type="nucleotide sequence ID" value="NZ_FMAV01000003.1"/>
</dbReference>
<keyword evidence="4 8" id="KW-0406">Ion transport</keyword>
<reference evidence="9 10" key="1">
    <citation type="journal article" date="2014" name="Antonie Van Leeuwenhoek">
        <title>Fictibacillus enclensis sp. nov., isolated from marine sediment.</title>
        <authorList>
            <person name="Dastager S.G."/>
            <person name="Mawlankar R."/>
            <person name="Srinivasan K."/>
            <person name="Tang S.K."/>
            <person name="Lee J.C."/>
            <person name="Ramana V.V."/>
            <person name="Shouche Y.S."/>
        </authorList>
    </citation>
    <scope>NUCLEOTIDE SEQUENCE [LARGE SCALE GENOMIC DNA]</scope>
    <source>
        <strain evidence="9 10">NIO-1003</strain>
    </source>
</reference>
<name>A0A0V8J408_9BACL</name>
<dbReference type="Gene3D" id="1.10.520.20">
    <property type="entry name" value="N-terminal domain of the delta subunit of the F1F0-ATP synthase"/>
    <property type="match status" value="1"/>
</dbReference>
<keyword evidence="5 8" id="KW-0472">Membrane</keyword>
<evidence type="ECO:0000256" key="7">
    <source>
        <dbReference type="ARBA" id="ARBA00023310"/>
    </source>
</evidence>
<comment type="function">
    <text evidence="8">F(1)F(0) ATP synthase produces ATP from ADP in the presence of a proton or sodium gradient. F-type ATPases consist of two structural domains, F(1) containing the extramembraneous catalytic core and F(0) containing the membrane proton channel, linked together by a central stalk and a peripheral stalk. During catalysis, ATP synthesis in the catalytic domain of F(1) is coupled via a rotary mechanism of the central stalk subunits to proton translocation.</text>
</comment>
<comment type="subcellular location">
    <subcellularLocation>
        <location evidence="8">Cell membrane</location>
        <topology evidence="8">Peripheral membrane protein</topology>
    </subcellularLocation>
    <subcellularLocation>
        <location evidence="1">Membrane</location>
    </subcellularLocation>
</comment>
<comment type="function">
    <text evidence="8">This protein is part of the stalk that links CF(0) to CF(1). It either transmits conformational changes from CF(0) to CF(1) or is implicated in proton conduction.</text>
</comment>
<dbReference type="AlphaFoldDB" id="A0A0V8J408"/>
<dbReference type="PANTHER" id="PTHR11910">
    <property type="entry name" value="ATP SYNTHASE DELTA CHAIN"/>
    <property type="match status" value="1"/>
</dbReference>
<evidence type="ECO:0000256" key="6">
    <source>
        <dbReference type="ARBA" id="ARBA00023196"/>
    </source>
</evidence>
<dbReference type="InterPro" id="IPR000711">
    <property type="entry name" value="ATPase_OSCP/dsu"/>
</dbReference>
<dbReference type="NCBIfam" id="TIGR01145">
    <property type="entry name" value="ATP_synt_delta"/>
    <property type="match status" value="1"/>
</dbReference>
<evidence type="ECO:0000256" key="8">
    <source>
        <dbReference type="HAMAP-Rule" id="MF_01416"/>
    </source>
</evidence>
<evidence type="ECO:0000256" key="5">
    <source>
        <dbReference type="ARBA" id="ARBA00023136"/>
    </source>
</evidence>
<protein>
    <recommendedName>
        <fullName evidence="8">ATP synthase subunit delta</fullName>
    </recommendedName>
    <alternativeName>
        <fullName evidence="8">ATP synthase F(1) sector subunit delta</fullName>
    </alternativeName>
    <alternativeName>
        <fullName evidence="8">F-type ATPase subunit delta</fullName>
        <shortName evidence="8">F-ATPase subunit delta</shortName>
    </alternativeName>
</protein>
<keyword evidence="8" id="KW-1003">Cell membrane</keyword>